<name>A0AA35ULC3_LACSI</name>
<keyword evidence="2" id="KW-1185">Reference proteome</keyword>
<dbReference type="AlphaFoldDB" id="A0AA35ULC3"/>
<proteinExistence type="predicted"/>
<gene>
    <name evidence="1" type="ORF">LSALG_LOCUS182</name>
</gene>
<reference evidence="1" key="1">
    <citation type="submission" date="2023-04" db="EMBL/GenBank/DDBJ databases">
        <authorList>
            <person name="Vijverberg K."/>
            <person name="Xiong W."/>
            <person name="Schranz E."/>
        </authorList>
    </citation>
    <scope>NUCLEOTIDE SEQUENCE</scope>
</reference>
<evidence type="ECO:0000313" key="1">
    <source>
        <dbReference type="EMBL" id="CAI9259279.1"/>
    </source>
</evidence>
<protein>
    <submittedName>
        <fullName evidence="1">Uncharacterized protein</fullName>
    </submittedName>
</protein>
<dbReference type="EMBL" id="OX465086">
    <property type="protein sequence ID" value="CAI9259279.1"/>
    <property type="molecule type" value="Genomic_DNA"/>
</dbReference>
<organism evidence="1 2">
    <name type="scientific">Lactuca saligna</name>
    <name type="common">Willowleaf lettuce</name>
    <dbReference type="NCBI Taxonomy" id="75948"/>
    <lineage>
        <taxon>Eukaryota</taxon>
        <taxon>Viridiplantae</taxon>
        <taxon>Streptophyta</taxon>
        <taxon>Embryophyta</taxon>
        <taxon>Tracheophyta</taxon>
        <taxon>Spermatophyta</taxon>
        <taxon>Magnoliopsida</taxon>
        <taxon>eudicotyledons</taxon>
        <taxon>Gunneridae</taxon>
        <taxon>Pentapetalae</taxon>
        <taxon>asterids</taxon>
        <taxon>campanulids</taxon>
        <taxon>Asterales</taxon>
        <taxon>Asteraceae</taxon>
        <taxon>Cichorioideae</taxon>
        <taxon>Cichorieae</taxon>
        <taxon>Lactucinae</taxon>
        <taxon>Lactuca</taxon>
    </lineage>
</organism>
<evidence type="ECO:0000313" key="2">
    <source>
        <dbReference type="Proteomes" id="UP001177003"/>
    </source>
</evidence>
<accession>A0AA35ULC3</accession>
<sequence length="199" mass="23808">MERIHRETIDDQNIHWIEPLVSFEQSNMENSQLDFPIIPKAFLFRFFEKIENAPLSDYDVNHMLFSFYLKYAKPQFKAWNLQKIVALKVYARIPTEDFINIRFKGFPGASRTKDEFNLVDSPCMIPYDWITLFLIVSKDEKTYEPIVSHLKRMLICYIHEPAKMDVEIGYILKKRPILKHQEELEDLHKLKLGKIRKEN</sequence>
<dbReference type="Proteomes" id="UP001177003">
    <property type="component" value="Chromosome 0"/>
</dbReference>